<dbReference type="STRING" id="512399.A8709_30255"/>
<keyword evidence="1" id="KW-0732">Signal</keyword>
<proteinExistence type="predicted"/>
<accession>A0A1C0ZVN4</accession>
<evidence type="ECO:0000313" key="2">
    <source>
        <dbReference type="EMBL" id="OCT12137.1"/>
    </source>
</evidence>
<dbReference type="EMBL" id="LYPC01000027">
    <property type="protein sequence ID" value="OCT12137.1"/>
    <property type="molecule type" value="Genomic_DNA"/>
</dbReference>
<evidence type="ECO:0008006" key="4">
    <source>
        <dbReference type="Google" id="ProtNLM"/>
    </source>
</evidence>
<comment type="caution">
    <text evidence="2">The sequence shown here is derived from an EMBL/GenBank/DDBJ whole genome shotgun (WGS) entry which is preliminary data.</text>
</comment>
<dbReference type="OrthoDB" id="2475185at2"/>
<reference evidence="3" key="1">
    <citation type="submission" date="2016-05" db="EMBL/GenBank/DDBJ databases">
        <title>Paenibacillus oryzae. sp. nov., isolated from the rice root.</title>
        <authorList>
            <person name="Zhang J."/>
            <person name="Zhang X."/>
        </authorList>
    </citation>
    <scope>NUCLEOTIDE SEQUENCE [LARGE SCALE GENOMIC DNA]</scope>
    <source>
        <strain evidence="3">KCTC13222</strain>
    </source>
</reference>
<evidence type="ECO:0000313" key="3">
    <source>
        <dbReference type="Proteomes" id="UP000093309"/>
    </source>
</evidence>
<organism evidence="2 3">
    <name type="scientific">Paenibacillus pectinilyticus</name>
    <dbReference type="NCBI Taxonomy" id="512399"/>
    <lineage>
        <taxon>Bacteria</taxon>
        <taxon>Bacillati</taxon>
        <taxon>Bacillota</taxon>
        <taxon>Bacilli</taxon>
        <taxon>Bacillales</taxon>
        <taxon>Paenibacillaceae</taxon>
        <taxon>Paenibacillus</taxon>
    </lineage>
</organism>
<feature type="signal peptide" evidence="1">
    <location>
        <begin position="1"/>
        <end position="26"/>
    </location>
</feature>
<dbReference type="AlphaFoldDB" id="A0A1C0ZVN4"/>
<protein>
    <recommendedName>
        <fullName evidence="4">PepSY domain-containing protein</fullName>
    </recommendedName>
</protein>
<evidence type="ECO:0000256" key="1">
    <source>
        <dbReference type="SAM" id="SignalP"/>
    </source>
</evidence>
<gene>
    <name evidence="2" type="ORF">A8709_30255</name>
</gene>
<dbReference type="RefSeq" id="WP_065856145.1">
    <property type="nucleotide sequence ID" value="NZ_LYPC01000027.1"/>
</dbReference>
<feature type="chain" id="PRO_5008649594" description="PepSY domain-containing protein" evidence="1">
    <location>
        <begin position="27"/>
        <end position="314"/>
    </location>
</feature>
<name>A0A1C0ZVN4_9BACL</name>
<keyword evidence="3" id="KW-1185">Reference proteome</keyword>
<sequence>MKSWTTWTATCFILCSIGFMPLHTSAVDSVEGTSLTQAQVKATNTAAPPAPELTSKSSSFVTTISNWQAALAKEKGFEDWQHAAWKSYPLGPGTHGWVIILTNQEQEVGYMIVNATDAGGYRLTEYGTGTSPLFSLATLYRSLVQQELIPSSTAYTDFVQNETIVKDRLYMDSLTSVWKIKLEDATYYLDAKSGEVLPLKEDPAPRLKDELVSASDLSQGAQTFLRPAFDPYERLPWIEGTPLPVTSLPELEVALQQQGTLTYVTELYDEQVTMPLAVLGYQQWVHGDTYLALDHEGPRYVLLDTSLGLGKLYP</sequence>
<dbReference type="Proteomes" id="UP000093309">
    <property type="component" value="Unassembled WGS sequence"/>
</dbReference>